<evidence type="ECO:0000256" key="1">
    <source>
        <dbReference type="SAM" id="MobiDB-lite"/>
    </source>
</evidence>
<reference evidence="2 3" key="3">
    <citation type="journal article" date="2013" name="Rice">
        <title>Improvement of the Oryza sativa Nipponbare reference genome using next generation sequence and optical map data.</title>
        <authorList>
            <person name="Kawahara Y."/>
            <person name="de la Bastide M."/>
            <person name="Hamilton J.P."/>
            <person name="Kanamori H."/>
            <person name="McCombie W.R."/>
            <person name="Ouyang S."/>
            <person name="Schwartz D.C."/>
            <person name="Tanaka T."/>
            <person name="Wu J."/>
            <person name="Zhou S."/>
            <person name="Childs K.L."/>
            <person name="Davidson R.M."/>
            <person name="Lin H."/>
            <person name="Quesada-Ocampo L."/>
            <person name="Vaillancourt B."/>
            <person name="Sakai H."/>
            <person name="Lee S.S."/>
            <person name="Kim J."/>
            <person name="Numa H."/>
            <person name="Itoh T."/>
            <person name="Buell C.R."/>
            <person name="Matsumoto T."/>
        </authorList>
    </citation>
    <scope>NUCLEOTIDE SEQUENCE [LARGE SCALE GENOMIC DNA]</scope>
    <source>
        <strain evidence="3">cv. Nipponbare</strain>
    </source>
</reference>
<dbReference type="Proteomes" id="UP000059680">
    <property type="component" value="Chromosome 12"/>
</dbReference>
<proteinExistence type="predicted"/>
<evidence type="ECO:0000313" key="2">
    <source>
        <dbReference type="EMBL" id="BAT15548.1"/>
    </source>
</evidence>
<evidence type="ECO:0000313" key="3">
    <source>
        <dbReference type="Proteomes" id="UP000059680"/>
    </source>
</evidence>
<organism evidence="2 3">
    <name type="scientific">Oryza sativa subsp. japonica</name>
    <name type="common">Rice</name>
    <dbReference type="NCBI Taxonomy" id="39947"/>
    <lineage>
        <taxon>Eukaryota</taxon>
        <taxon>Viridiplantae</taxon>
        <taxon>Streptophyta</taxon>
        <taxon>Embryophyta</taxon>
        <taxon>Tracheophyta</taxon>
        <taxon>Spermatophyta</taxon>
        <taxon>Magnoliopsida</taxon>
        <taxon>Liliopsida</taxon>
        <taxon>Poales</taxon>
        <taxon>Poaceae</taxon>
        <taxon>BOP clade</taxon>
        <taxon>Oryzoideae</taxon>
        <taxon>Oryzeae</taxon>
        <taxon>Oryzinae</taxon>
        <taxon>Oryza</taxon>
        <taxon>Oryza sativa</taxon>
    </lineage>
</organism>
<sequence length="129" mass="13374">MALGDLMASRLVHSSSSSAAPSAALPNHHTNHLVDDHLPVENGPDPRRDVPDEEPPPPPPPQVALLPQVVVLCEQRHEGFDEAAAAAAGPSTSGPVSKWRPKDRVMDAILPAAALQLFAGSCLGGGFIG</sequence>
<dbReference type="InParanoid" id="A0A0P0Y662"/>
<reference evidence="3" key="1">
    <citation type="journal article" date="2005" name="Nature">
        <title>The map-based sequence of the rice genome.</title>
        <authorList>
            <consortium name="International rice genome sequencing project (IRGSP)"/>
            <person name="Matsumoto T."/>
            <person name="Wu J."/>
            <person name="Kanamori H."/>
            <person name="Katayose Y."/>
            <person name="Fujisawa M."/>
            <person name="Namiki N."/>
            <person name="Mizuno H."/>
            <person name="Yamamoto K."/>
            <person name="Antonio B.A."/>
            <person name="Baba T."/>
            <person name="Sakata K."/>
            <person name="Nagamura Y."/>
            <person name="Aoki H."/>
            <person name="Arikawa K."/>
            <person name="Arita K."/>
            <person name="Bito T."/>
            <person name="Chiden Y."/>
            <person name="Fujitsuka N."/>
            <person name="Fukunaka R."/>
            <person name="Hamada M."/>
            <person name="Harada C."/>
            <person name="Hayashi A."/>
            <person name="Hijishita S."/>
            <person name="Honda M."/>
            <person name="Hosokawa S."/>
            <person name="Ichikawa Y."/>
            <person name="Idonuma A."/>
            <person name="Iijima M."/>
            <person name="Ikeda M."/>
            <person name="Ikeno M."/>
            <person name="Ito K."/>
            <person name="Ito S."/>
            <person name="Ito T."/>
            <person name="Ito Y."/>
            <person name="Ito Y."/>
            <person name="Iwabuchi A."/>
            <person name="Kamiya K."/>
            <person name="Karasawa W."/>
            <person name="Kurita K."/>
            <person name="Katagiri S."/>
            <person name="Kikuta A."/>
            <person name="Kobayashi H."/>
            <person name="Kobayashi N."/>
            <person name="Machita K."/>
            <person name="Maehara T."/>
            <person name="Masukawa M."/>
            <person name="Mizubayashi T."/>
            <person name="Mukai Y."/>
            <person name="Nagasaki H."/>
            <person name="Nagata Y."/>
            <person name="Naito S."/>
            <person name="Nakashima M."/>
            <person name="Nakama Y."/>
            <person name="Nakamichi Y."/>
            <person name="Nakamura M."/>
            <person name="Meguro A."/>
            <person name="Negishi M."/>
            <person name="Ohta I."/>
            <person name="Ohta T."/>
            <person name="Okamoto M."/>
            <person name="Ono N."/>
            <person name="Saji S."/>
            <person name="Sakaguchi M."/>
            <person name="Sakai K."/>
            <person name="Shibata M."/>
            <person name="Shimokawa T."/>
            <person name="Song J."/>
            <person name="Takazaki Y."/>
            <person name="Terasawa K."/>
            <person name="Tsugane M."/>
            <person name="Tsuji K."/>
            <person name="Ueda S."/>
            <person name="Waki K."/>
            <person name="Yamagata H."/>
            <person name="Yamamoto M."/>
            <person name="Yamamoto S."/>
            <person name="Yamane H."/>
            <person name="Yoshiki S."/>
            <person name="Yoshihara R."/>
            <person name="Yukawa K."/>
            <person name="Zhong H."/>
            <person name="Yano M."/>
            <person name="Yuan Q."/>
            <person name="Ouyang S."/>
            <person name="Liu J."/>
            <person name="Jones K.M."/>
            <person name="Gansberger K."/>
            <person name="Moffat K."/>
            <person name="Hill J."/>
            <person name="Bera J."/>
            <person name="Fadrosh D."/>
            <person name="Jin S."/>
            <person name="Johri S."/>
            <person name="Kim M."/>
            <person name="Overton L."/>
            <person name="Reardon M."/>
            <person name="Tsitrin T."/>
            <person name="Vuong H."/>
            <person name="Weaver B."/>
            <person name="Ciecko A."/>
            <person name="Tallon L."/>
            <person name="Jackson J."/>
            <person name="Pai G."/>
            <person name="Aken S.V."/>
            <person name="Utterback T."/>
            <person name="Reidmuller S."/>
            <person name="Feldblyum T."/>
            <person name="Hsiao J."/>
            <person name="Zismann V."/>
            <person name="Iobst S."/>
            <person name="de Vazeille A.R."/>
            <person name="Buell C.R."/>
            <person name="Ying K."/>
            <person name="Li Y."/>
            <person name="Lu T."/>
            <person name="Huang Y."/>
            <person name="Zhao Q."/>
            <person name="Feng Q."/>
            <person name="Zhang L."/>
            <person name="Zhu J."/>
            <person name="Weng Q."/>
            <person name="Mu J."/>
            <person name="Lu Y."/>
            <person name="Fan D."/>
            <person name="Liu Y."/>
            <person name="Guan J."/>
            <person name="Zhang Y."/>
            <person name="Yu S."/>
            <person name="Liu X."/>
            <person name="Zhang Y."/>
            <person name="Hong G."/>
            <person name="Han B."/>
            <person name="Choisne N."/>
            <person name="Demange N."/>
            <person name="Orjeda G."/>
            <person name="Samain S."/>
            <person name="Cattolico L."/>
            <person name="Pelletier E."/>
            <person name="Couloux A."/>
            <person name="Segurens B."/>
            <person name="Wincker P."/>
            <person name="D'Hont A."/>
            <person name="Scarpelli C."/>
            <person name="Weissenbach J."/>
            <person name="Salanoubat M."/>
            <person name="Quetier F."/>
            <person name="Yu Y."/>
            <person name="Kim H.R."/>
            <person name="Rambo T."/>
            <person name="Currie J."/>
            <person name="Collura K."/>
            <person name="Luo M."/>
            <person name="Yang T."/>
            <person name="Ammiraju J.S.S."/>
            <person name="Engler F."/>
            <person name="Soderlund C."/>
            <person name="Wing R.A."/>
            <person name="Palmer L.E."/>
            <person name="de la Bastide M."/>
            <person name="Spiegel L."/>
            <person name="Nascimento L."/>
            <person name="Zutavern T."/>
            <person name="O'Shaughnessy A."/>
            <person name="Dike S."/>
            <person name="Dedhia N."/>
            <person name="Preston R."/>
            <person name="Balija V."/>
            <person name="McCombie W.R."/>
            <person name="Chow T."/>
            <person name="Chen H."/>
            <person name="Chung M."/>
            <person name="Chen C."/>
            <person name="Shaw J."/>
            <person name="Wu H."/>
            <person name="Hsiao K."/>
            <person name="Chao Y."/>
            <person name="Chu M."/>
            <person name="Cheng C."/>
            <person name="Hour A."/>
            <person name="Lee P."/>
            <person name="Lin S."/>
            <person name="Lin Y."/>
            <person name="Liou J."/>
            <person name="Liu S."/>
            <person name="Hsing Y."/>
            <person name="Raghuvanshi S."/>
            <person name="Mohanty A."/>
            <person name="Bharti A.K."/>
            <person name="Gaur A."/>
            <person name="Gupta V."/>
            <person name="Kumar D."/>
            <person name="Ravi V."/>
            <person name="Vij S."/>
            <person name="Kapur A."/>
            <person name="Khurana P."/>
            <person name="Khurana P."/>
            <person name="Khurana J.P."/>
            <person name="Tyagi A.K."/>
            <person name="Gaikwad K."/>
            <person name="Singh A."/>
            <person name="Dalal V."/>
            <person name="Srivastava S."/>
            <person name="Dixit A."/>
            <person name="Pal A.K."/>
            <person name="Ghazi I.A."/>
            <person name="Yadav M."/>
            <person name="Pandit A."/>
            <person name="Bhargava A."/>
            <person name="Sureshbabu K."/>
            <person name="Batra K."/>
            <person name="Sharma T.R."/>
            <person name="Mohapatra T."/>
            <person name="Singh N.K."/>
            <person name="Messing J."/>
            <person name="Nelson A.B."/>
            <person name="Fuks G."/>
            <person name="Kavchok S."/>
            <person name="Keizer G."/>
            <person name="Linton E."/>
            <person name="Llaca V."/>
            <person name="Song R."/>
            <person name="Tanyolac B."/>
            <person name="Young S."/>
            <person name="Ho-Il K."/>
            <person name="Hahn J.H."/>
            <person name="Sangsakoo G."/>
            <person name="Vanavichit A."/>
            <person name="de Mattos Luiz.A.T."/>
            <person name="Zimmer P.D."/>
            <person name="Malone G."/>
            <person name="Dellagostin O."/>
            <person name="de Oliveira A.C."/>
            <person name="Bevan M."/>
            <person name="Bancroft I."/>
            <person name="Minx P."/>
            <person name="Cordum H."/>
            <person name="Wilson R."/>
            <person name="Cheng Z."/>
            <person name="Jin W."/>
            <person name="Jiang J."/>
            <person name="Leong S.A."/>
            <person name="Iwama H."/>
            <person name="Gojobori T."/>
            <person name="Itoh T."/>
            <person name="Niimura Y."/>
            <person name="Fujii Y."/>
            <person name="Habara T."/>
            <person name="Sakai H."/>
            <person name="Sato Y."/>
            <person name="Wilson G."/>
            <person name="Kumar K."/>
            <person name="McCouch S."/>
            <person name="Juretic N."/>
            <person name="Hoen D."/>
            <person name="Wright S."/>
            <person name="Bruskiewich R."/>
            <person name="Bureau T."/>
            <person name="Miyao A."/>
            <person name="Hirochika H."/>
            <person name="Nishikawa T."/>
            <person name="Kadowaki K."/>
            <person name="Sugiura M."/>
            <person name="Burr B."/>
            <person name="Sasaki T."/>
        </authorList>
    </citation>
    <scope>NUCLEOTIDE SEQUENCE [LARGE SCALE GENOMIC DNA]</scope>
    <source>
        <strain evidence="3">cv. Nipponbare</strain>
    </source>
</reference>
<feature type="region of interest" description="Disordered" evidence="1">
    <location>
        <begin position="1"/>
        <end position="64"/>
    </location>
</feature>
<reference evidence="2 3" key="2">
    <citation type="journal article" date="2013" name="Plant Cell Physiol.">
        <title>Rice Annotation Project Database (RAP-DB): an integrative and interactive database for rice genomics.</title>
        <authorList>
            <person name="Sakai H."/>
            <person name="Lee S.S."/>
            <person name="Tanaka T."/>
            <person name="Numa H."/>
            <person name="Kim J."/>
            <person name="Kawahara Y."/>
            <person name="Wakimoto H."/>
            <person name="Yang C.C."/>
            <person name="Iwamoto M."/>
            <person name="Abe T."/>
            <person name="Yamada Y."/>
            <person name="Muto A."/>
            <person name="Inokuchi H."/>
            <person name="Ikemura T."/>
            <person name="Matsumoto T."/>
            <person name="Sasaki T."/>
            <person name="Itoh T."/>
        </authorList>
    </citation>
    <scope>NUCLEOTIDE SEQUENCE [LARGE SCALE GENOMIC DNA]</scope>
    <source>
        <strain evidence="3">cv. Nipponbare</strain>
    </source>
</reference>
<keyword evidence="3" id="KW-1185">Reference proteome</keyword>
<protein>
    <submittedName>
        <fullName evidence="2">Os12g0110050 protein</fullName>
    </submittedName>
</protein>
<dbReference type="AlphaFoldDB" id="A0A0P0Y662"/>
<gene>
    <name evidence="2" type="ordered locus">Os12g0110050</name>
    <name evidence="2" type="ORF">OSNPB_120110050</name>
</gene>
<feature type="compositionally biased region" description="Low complexity" evidence="1">
    <location>
        <begin position="14"/>
        <end position="24"/>
    </location>
</feature>
<accession>A0A0P0Y662</accession>
<dbReference type="PaxDb" id="39947-A0A0P0Y662"/>
<dbReference type="EMBL" id="AP014968">
    <property type="protein sequence ID" value="BAT15548.1"/>
    <property type="molecule type" value="Genomic_DNA"/>
</dbReference>
<dbReference type="eggNOG" id="KOG1517">
    <property type="taxonomic scope" value="Eukaryota"/>
</dbReference>
<feature type="compositionally biased region" description="Basic and acidic residues" evidence="1">
    <location>
        <begin position="32"/>
        <end position="50"/>
    </location>
</feature>
<name>A0A0P0Y662_ORYSJ</name>
<dbReference type="STRING" id="39947.A0A0P0Y662"/>